<feature type="domain" description="Nitroreductase" evidence="8">
    <location>
        <begin position="18"/>
        <end position="176"/>
    </location>
</feature>
<dbReference type="PIRSF" id="PIRSF000232">
    <property type="entry name" value="YdjA"/>
    <property type="match status" value="1"/>
</dbReference>
<dbReference type="Pfam" id="PF00881">
    <property type="entry name" value="Nitroreductase"/>
    <property type="match status" value="1"/>
</dbReference>
<dbReference type="InterPro" id="IPR052530">
    <property type="entry name" value="NAD(P)H_nitroreductase"/>
</dbReference>
<evidence type="ECO:0000256" key="7">
    <source>
        <dbReference type="ARBA" id="ARBA00023027"/>
    </source>
</evidence>
<dbReference type="PANTHER" id="PTHR43821:SF1">
    <property type="entry name" value="NAD(P)H NITROREDUCTASE YDJA-RELATED"/>
    <property type="match status" value="1"/>
</dbReference>
<name>A0A1J5RX45_9ZZZZ</name>
<dbReference type="SUPFAM" id="SSF55469">
    <property type="entry name" value="FMN-dependent nitroreductase-like"/>
    <property type="match status" value="1"/>
</dbReference>
<comment type="caution">
    <text evidence="9">The sequence shown here is derived from an EMBL/GenBank/DDBJ whole genome shotgun (WGS) entry which is preliminary data.</text>
</comment>
<dbReference type="CDD" id="cd02135">
    <property type="entry name" value="YdjA-like"/>
    <property type="match status" value="1"/>
</dbReference>
<dbReference type="GO" id="GO:0016491">
    <property type="term" value="F:oxidoreductase activity"/>
    <property type="evidence" value="ECO:0007669"/>
    <property type="project" value="UniProtKB-KW"/>
</dbReference>
<gene>
    <name evidence="9" type="primary">ydjA_3</name>
    <name evidence="9" type="ORF">GALL_213390</name>
</gene>
<evidence type="ECO:0000256" key="5">
    <source>
        <dbReference type="ARBA" id="ARBA00022857"/>
    </source>
</evidence>
<dbReference type="AlphaFoldDB" id="A0A1J5RX45"/>
<dbReference type="Gene3D" id="3.40.109.10">
    <property type="entry name" value="NADH Oxidase"/>
    <property type="match status" value="1"/>
</dbReference>
<dbReference type="InterPro" id="IPR029479">
    <property type="entry name" value="Nitroreductase"/>
</dbReference>
<evidence type="ECO:0000259" key="8">
    <source>
        <dbReference type="Pfam" id="PF00881"/>
    </source>
</evidence>
<keyword evidence="4" id="KW-0288">FMN</keyword>
<evidence type="ECO:0000256" key="2">
    <source>
        <dbReference type="ARBA" id="ARBA00007118"/>
    </source>
</evidence>
<proteinExistence type="inferred from homology"/>
<keyword evidence="6 9" id="KW-0560">Oxidoreductase</keyword>
<evidence type="ECO:0000256" key="3">
    <source>
        <dbReference type="ARBA" id="ARBA00022630"/>
    </source>
</evidence>
<keyword evidence="3" id="KW-0285">Flavoprotein</keyword>
<organism evidence="9">
    <name type="scientific">mine drainage metagenome</name>
    <dbReference type="NCBI Taxonomy" id="410659"/>
    <lineage>
        <taxon>unclassified sequences</taxon>
        <taxon>metagenomes</taxon>
        <taxon>ecological metagenomes</taxon>
    </lineage>
</organism>
<sequence>MHWNENQEPLGSVLTLIHSRQTTSPKFLGDPGPDGAQIESILGAAGAAPDHRHLTPWRLVIVPAEKRPLLAEAFAEALSERDSEATEVQRQEARKKAYRGPLLVAVIGRLGPALGNVHPHERLISAGCAIQNMLLTAHAMGLGAGVSSGRSLYSERLRRFFRLADGEQLLCFITVGTPVRGKPAASRPTMAEYTTTL</sequence>
<comment type="cofactor">
    <cofactor evidence="1">
        <name>FMN</name>
        <dbReference type="ChEBI" id="CHEBI:58210"/>
    </cofactor>
</comment>
<dbReference type="PANTHER" id="PTHR43821">
    <property type="entry name" value="NAD(P)H NITROREDUCTASE YDJA-RELATED"/>
    <property type="match status" value="1"/>
</dbReference>
<evidence type="ECO:0000256" key="1">
    <source>
        <dbReference type="ARBA" id="ARBA00001917"/>
    </source>
</evidence>
<keyword evidence="5" id="KW-0521">NADP</keyword>
<dbReference type="InterPro" id="IPR026021">
    <property type="entry name" value="YdjA-like"/>
</dbReference>
<evidence type="ECO:0000256" key="4">
    <source>
        <dbReference type="ARBA" id="ARBA00022643"/>
    </source>
</evidence>
<dbReference type="EC" id="1.-.-.-" evidence="9"/>
<dbReference type="EMBL" id="MLJW01000145">
    <property type="protein sequence ID" value="OIQ96636.1"/>
    <property type="molecule type" value="Genomic_DNA"/>
</dbReference>
<evidence type="ECO:0000256" key="6">
    <source>
        <dbReference type="ARBA" id="ARBA00023002"/>
    </source>
</evidence>
<keyword evidence="7" id="KW-0520">NAD</keyword>
<comment type="similarity">
    <text evidence="2">Belongs to the nitroreductase family.</text>
</comment>
<protein>
    <submittedName>
        <fullName evidence="9">Putative NAD(P)H nitroreductase YdjA</fullName>
        <ecNumber evidence="9">1.-.-.-</ecNumber>
    </submittedName>
</protein>
<dbReference type="InterPro" id="IPR000415">
    <property type="entry name" value="Nitroreductase-like"/>
</dbReference>
<accession>A0A1J5RX45</accession>
<reference evidence="9" key="1">
    <citation type="submission" date="2016-10" db="EMBL/GenBank/DDBJ databases">
        <title>Sequence of Gallionella enrichment culture.</title>
        <authorList>
            <person name="Poehlein A."/>
            <person name="Muehling M."/>
            <person name="Daniel R."/>
        </authorList>
    </citation>
    <scope>NUCLEOTIDE SEQUENCE</scope>
</reference>
<evidence type="ECO:0000313" key="9">
    <source>
        <dbReference type="EMBL" id="OIQ96636.1"/>
    </source>
</evidence>